<evidence type="ECO:0000256" key="5">
    <source>
        <dbReference type="ARBA" id="ARBA00022723"/>
    </source>
</evidence>
<dbReference type="OrthoDB" id="9804336at2"/>
<dbReference type="AlphaFoldDB" id="A0A7G6E5R7"/>
<dbReference type="UniPathway" id="UPA00056">
    <property type="reaction ID" value="UER00095"/>
</dbReference>
<dbReference type="Pfam" id="PF02542">
    <property type="entry name" value="YgbB"/>
    <property type="match status" value="1"/>
</dbReference>
<evidence type="ECO:0000256" key="7">
    <source>
        <dbReference type="ARBA" id="ARBA00023239"/>
    </source>
</evidence>
<protein>
    <recommendedName>
        <fullName evidence="4 8">2-C-methyl-D-erythritol 2,4-cyclodiphosphate synthase</fullName>
        <shortName evidence="8">MECDP-synthase</shortName>
        <shortName evidence="8">MECPP-synthase</shortName>
        <shortName evidence="8">MECPS</shortName>
        <ecNumber evidence="4 8">4.6.1.12</ecNumber>
    </recommendedName>
</protein>
<dbReference type="PANTHER" id="PTHR43181:SF1">
    <property type="entry name" value="2-C-METHYL-D-ERYTHRITOL 2,4-CYCLODIPHOSPHATE SYNTHASE, CHLOROPLASTIC"/>
    <property type="match status" value="1"/>
</dbReference>
<evidence type="ECO:0000256" key="6">
    <source>
        <dbReference type="ARBA" id="ARBA00023229"/>
    </source>
</evidence>
<dbReference type="GO" id="GO:0046872">
    <property type="term" value="F:metal ion binding"/>
    <property type="evidence" value="ECO:0007669"/>
    <property type="project" value="UniProtKB-KW"/>
</dbReference>
<dbReference type="GO" id="GO:0016114">
    <property type="term" value="P:terpenoid biosynthetic process"/>
    <property type="evidence" value="ECO:0007669"/>
    <property type="project" value="InterPro"/>
</dbReference>
<evidence type="ECO:0000256" key="9">
    <source>
        <dbReference type="RuleBase" id="RU004395"/>
    </source>
</evidence>
<accession>A0A7G6E5R7</accession>
<feature type="binding site" evidence="8">
    <location>
        <position position="139"/>
    </location>
    <ligand>
        <name>4-CDP-2-C-methyl-D-erythritol 2-phosphate</name>
        <dbReference type="ChEBI" id="CHEBI:57919"/>
    </ligand>
</feature>
<feature type="binding site" evidence="8">
    <location>
        <begin position="132"/>
        <end position="135"/>
    </location>
    <ligand>
        <name>4-CDP-2-C-methyl-D-erythritol 2-phosphate</name>
        <dbReference type="ChEBI" id="CHEBI:57919"/>
    </ligand>
</feature>
<dbReference type="EC" id="4.6.1.12" evidence="4 8"/>
<evidence type="ECO:0000313" key="12">
    <source>
        <dbReference type="Proteomes" id="UP000515847"/>
    </source>
</evidence>
<feature type="site" description="Transition state stabilizer" evidence="8">
    <location>
        <position position="133"/>
    </location>
</feature>
<dbReference type="PROSITE" id="PS01350">
    <property type="entry name" value="ISPF"/>
    <property type="match status" value="1"/>
</dbReference>
<feature type="binding site" evidence="8">
    <location>
        <begin position="56"/>
        <end position="58"/>
    </location>
    <ligand>
        <name>4-CDP-2-C-methyl-D-erythritol 2-phosphate</name>
        <dbReference type="ChEBI" id="CHEBI:57919"/>
    </ligand>
</feature>
<evidence type="ECO:0000256" key="4">
    <source>
        <dbReference type="ARBA" id="ARBA00012579"/>
    </source>
</evidence>
<dbReference type="CDD" id="cd00554">
    <property type="entry name" value="MECDP_synthase"/>
    <property type="match status" value="1"/>
</dbReference>
<feature type="binding site" evidence="8">
    <location>
        <begin position="8"/>
        <end position="10"/>
    </location>
    <ligand>
        <name>4-CDP-2-C-methyl-D-erythritol 2-phosphate</name>
        <dbReference type="ChEBI" id="CHEBI:57919"/>
    </ligand>
</feature>
<name>A0A7G6E5R7_THEFR</name>
<evidence type="ECO:0000256" key="8">
    <source>
        <dbReference type="HAMAP-Rule" id="MF_00107"/>
    </source>
</evidence>
<feature type="binding site" evidence="8">
    <location>
        <position position="8"/>
    </location>
    <ligand>
        <name>a divalent metal cation</name>
        <dbReference type="ChEBI" id="CHEBI:60240"/>
    </ligand>
</feature>
<dbReference type="EMBL" id="CP045798">
    <property type="protein sequence ID" value="QNB47421.1"/>
    <property type="molecule type" value="Genomic_DNA"/>
</dbReference>
<comment type="pathway">
    <text evidence="2 8">Isoprenoid biosynthesis; isopentenyl diphosphate biosynthesis via DXP pathway; isopentenyl diphosphate from 1-deoxy-D-xylulose 5-phosphate: step 4/6.</text>
</comment>
<keyword evidence="6 8" id="KW-0414">Isoprene biosynthesis</keyword>
<dbReference type="InterPro" id="IPR020555">
    <property type="entry name" value="MECDP_synthase_CS"/>
</dbReference>
<feature type="binding site" evidence="8">
    <location>
        <begin position="61"/>
        <end position="65"/>
    </location>
    <ligand>
        <name>4-CDP-2-C-methyl-D-erythritol 2-phosphate</name>
        <dbReference type="ChEBI" id="CHEBI:57919"/>
    </ligand>
</feature>
<feature type="domain" description="2-C-methyl-D-erythritol 2,4-cyclodiphosphate synthase" evidence="10">
    <location>
        <begin position="1"/>
        <end position="154"/>
    </location>
</feature>
<comment type="subunit">
    <text evidence="8">Homotrimer.</text>
</comment>
<dbReference type="InterPro" id="IPR036571">
    <property type="entry name" value="MECDP_synthase_sf"/>
</dbReference>
<feature type="binding site" evidence="8">
    <location>
        <begin position="34"/>
        <end position="35"/>
    </location>
    <ligand>
        <name>4-CDP-2-C-methyl-D-erythritol 2-phosphate</name>
        <dbReference type="ChEBI" id="CHEBI:57919"/>
    </ligand>
</feature>
<feature type="site" description="Transition state stabilizer" evidence="8">
    <location>
        <position position="34"/>
    </location>
</feature>
<evidence type="ECO:0000256" key="2">
    <source>
        <dbReference type="ARBA" id="ARBA00004709"/>
    </source>
</evidence>
<feature type="binding site" evidence="8">
    <location>
        <position position="42"/>
    </location>
    <ligand>
        <name>a divalent metal cation</name>
        <dbReference type="ChEBI" id="CHEBI:60240"/>
    </ligand>
</feature>
<reference evidence="11 12" key="1">
    <citation type="journal article" date="2019" name="Front. Microbiol.">
        <title>Thermoanaerosceptrum fracticalcis gen. nov. sp. nov., a Novel Fumarate-Fermenting Microorganism From a Deep Fractured Carbonate Aquifer of the US Great Basin.</title>
        <authorList>
            <person name="Hamilton-Brehm S.D."/>
            <person name="Stewart L.E."/>
            <person name="Zavarin M."/>
            <person name="Caldwell M."/>
            <person name="Lawson P.A."/>
            <person name="Onstott T.C."/>
            <person name="Grzymski J."/>
            <person name="Neveux I."/>
            <person name="Lollar B.S."/>
            <person name="Russell C.E."/>
            <person name="Moser D.P."/>
        </authorList>
    </citation>
    <scope>NUCLEOTIDE SEQUENCE [LARGE SCALE GENOMIC DNA]</scope>
    <source>
        <strain evidence="11 12">DRI-13</strain>
    </source>
</reference>
<dbReference type="Gene3D" id="3.30.1330.50">
    <property type="entry name" value="2-C-methyl-D-erythritol 2,4-cyclodiphosphate synthase"/>
    <property type="match status" value="1"/>
</dbReference>
<sequence length="158" mass="17074">MRIGFGYDVHALVEGRKLIIGGIQIPHEKGLQGHSDADVLLHAVMDALLGAAALGDIGQHFPDRDERFKDIDSGLLLTEVARLLHSKGYTCHNLDCTVVAQSPQIAPYREEMRKRIAQLLGIPLEQVSIKATTTEGLGFTGRKEGIAAYAVCTITSIG</sequence>
<gene>
    <name evidence="8" type="primary">ispF</name>
    <name evidence="11" type="ORF">BR63_14680</name>
</gene>
<keyword evidence="5 8" id="KW-0479">Metal-binding</keyword>
<comment type="caution">
    <text evidence="8">Lacks conserved residue(s) required for the propagation of feature annotation.</text>
</comment>
<proteinExistence type="inferred from homology"/>
<evidence type="ECO:0000313" key="11">
    <source>
        <dbReference type="EMBL" id="QNB47421.1"/>
    </source>
</evidence>
<dbReference type="InterPro" id="IPR003526">
    <property type="entry name" value="MECDP_synthase"/>
</dbReference>
<dbReference type="KEGG" id="tfr:BR63_14680"/>
<feature type="binding site" evidence="8">
    <location>
        <position position="10"/>
    </location>
    <ligand>
        <name>a divalent metal cation</name>
        <dbReference type="ChEBI" id="CHEBI:60240"/>
    </ligand>
</feature>
<organism evidence="11 12">
    <name type="scientific">Thermanaerosceptrum fracticalcis</name>
    <dbReference type="NCBI Taxonomy" id="1712410"/>
    <lineage>
        <taxon>Bacteria</taxon>
        <taxon>Bacillati</taxon>
        <taxon>Bacillota</taxon>
        <taxon>Clostridia</taxon>
        <taxon>Eubacteriales</taxon>
        <taxon>Peptococcaceae</taxon>
        <taxon>Thermanaerosceptrum</taxon>
    </lineage>
</organism>
<dbReference type="Proteomes" id="UP000515847">
    <property type="component" value="Chromosome"/>
</dbReference>
<dbReference type="NCBIfam" id="TIGR00151">
    <property type="entry name" value="ispF"/>
    <property type="match status" value="1"/>
</dbReference>
<comment type="catalytic activity">
    <reaction evidence="1 8 9">
        <text>4-CDP-2-C-methyl-D-erythritol 2-phosphate = 2-C-methyl-D-erythritol 2,4-cyclic diphosphate + CMP</text>
        <dbReference type="Rhea" id="RHEA:23864"/>
        <dbReference type="ChEBI" id="CHEBI:57919"/>
        <dbReference type="ChEBI" id="CHEBI:58483"/>
        <dbReference type="ChEBI" id="CHEBI:60377"/>
        <dbReference type="EC" id="4.6.1.12"/>
    </reaction>
</comment>
<dbReference type="HAMAP" id="MF_00107">
    <property type="entry name" value="IspF"/>
    <property type="match status" value="1"/>
</dbReference>
<evidence type="ECO:0000259" key="10">
    <source>
        <dbReference type="Pfam" id="PF02542"/>
    </source>
</evidence>
<dbReference type="PANTHER" id="PTHR43181">
    <property type="entry name" value="2-C-METHYL-D-ERYTHRITOL 2,4-CYCLODIPHOSPHATE SYNTHASE, CHLOROPLASTIC"/>
    <property type="match status" value="1"/>
</dbReference>
<dbReference type="GO" id="GO:0008685">
    <property type="term" value="F:2-C-methyl-D-erythritol 2,4-cyclodiphosphate synthase activity"/>
    <property type="evidence" value="ECO:0007669"/>
    <property type="project" value="UniProtKB-UniRule"/>
</dbReference>
<evidence type="ECO:0000256" key="1">
    <source>
        <dbReference type="ARBA" id="ARBA00000200"/>
    </source>
</evidence>
<dbReference type="RefSeq" id="WP_034425117.1">
    <property type="nucleotide sequence ID" value="NZ_CP045798.1"/>
</dbReference>
<comment type="similarity">
    <text evidence="3 8 9">Belongs to the IspF family.</text>
</comment>
<dbReference type="GO" id="GO:0019288">
    <property type="term" value="P:isopentenyl diphosphate biosynthetic process, methylerythritol 4-phosphate pathway"/>
    <property type="evidence" value="ECO:0007669"/>
    <property type="project" value="UniProtKB-UniRule"/>
</dbReference>
<dbReference type="FunFam" id="3.30.1330.50:FF:000001">
    <property type="entry name" value="2-C-methyl-D-erythritol 2,4-cyclodiphosphate synthase"/>
    <property type="match status" value="1"/>
</dbReference>
<feature type="binding site" evidence="8">
    <location>
        <position position="142"/>
    </location>
    <ligand>
        <name>4-CDP-2-C-methyl-D-erythritol 2-phosphate</name>
        <dbReference type="ChEBI" id="CHEBI:57919"/>
    </ligand>
</feature>
<dbReference type="SUPFAM" id="SSF69765">
    <property type="entry name" value="IpsF-like"/>
    <property type="match status" value="1"/>
</dbReference>
<evidence type="ECO:0000256" key="3">
    <source>
        <dbReference type="ARBA" id="ARBA00008480"/>
    </source>
</evidence>
<keyword evidence="12" id="KW-1185">Reference proteome</keyword>
<comment type="cofactor">
    <cofactor evidence="8">
        <name>a divalent metal cation</name>
        <dbReference type="ChEBI" id="CHEBI:60240"/>
    </cofactor>
    <text evidence="8">Binds 1 divalent metal cation per subunit.</text>
</comment>
<keyword evidence="7 8" id="KW-0456">Lyase</keyword>
<comment type="function">
    <text evidence="8">Involved in the biosynthesis of isopentenyl diphosphate (IPP) and dimethylallyl diphosphate (DMAPP), two major building blocks of isoprenoid compounds. Catalyzes the conversion of 4-diphosphocytidyl-2-C-methyl-D-erythritol 2-phosphate (CDP-ME2P) to 2-C-methyl-D-erythritol 2,4-cyclodiphosphate (ME-CPP) with a corresponding release of cytidine 5-monophosphate (CMP).</text>
</comment>